<accession>A0A0C9WYG3</accession>
<reference evidence="3" key="2">
    <citation type="submission" date="2015-01" db="EMBL/GenBank/DDBJ databases">
        <title>Evolutionary Origins and Diversification of the Mycorrhizal Mutualists.</title>
        <authorList>
            <consortium name="DOE Joint Genome Institute"/>
            <consortium name="Mycorrhizal Genomics Consortium"/>
            <person name="Kohler A."/>
            <person name="Kuo A."/>
            <person name="Nagy L.G."/>
            <person name="Floudas D."/>
            <person name="Copeland A."/>
            <person name="Barry K.W."/>
            <person name="Cichocki N."/>
            <person name="Veneault-Fourrey C."/>
            <person name="LaButti K."/>
            <person name="Lindquist E.A."/>
            <person name="Lipzen A."/>
            <person name="Lundell T."/>
            <person name="Morin E."/>
            <person name="Murat C."/>
            <person name="Riley R."/>
            <person name="Ohm R."/>
            <person name="Sun H."/>
            <person name="Tunlid A."/>
            <person name="Henrissat B."/>
            <person name="Grigoriev I.V."/>
            <person name="Hibbett D.S."/>
            <person name="Martin F."/>
        </authorList>
    </citation>
    <scope>NUCLEOTIDE SEQUENCE [LARGE SCALE GENOMIC DNA]</scope>
    <source>
        <strain evidence="3">LaAM-08-1</strain>
    </source>
</reference>
<reference evidence="2 3" key="1">
    <citation type="submission" date="2014-04" db="EMBL/GenBank/DDBJ databases">
        <authorList>
            <consortium name="DOE Joint Genome Institute"/>
            <person name="Kuo A."/>
            <person name="Kohler A."/>
            <person name="Nagy L.G."/>
            <person name="Floudas D."/>
            <person name="Copeland A."/>
            <person name="Barry K.W."/>
            <person name="Cichocki N."/>
            <person name="Veneault-Fourrey C."/>
            <person name="LaButti K."/>
            <person name="Lindquist E.A."/>
            <person name="Lipzen A."/>
            <person name="Lundell T."/>
            <person name="Morin E."/>
            <person name="Murat C."/>
            <person name="Sun H."/>
            <person name="Tunlid A."/>
            <person name="Henrissat B."/>
            <person name="Grigoriev I.V."/>
            <person name="Hibbett D.S."/>
            <person name="Martin F."/>
            <person name="Nordberg H.P."/>
            <person name="Cantor M.N."/>
            <person name="Hua S.X."/>
        </authorList>
    </citation>
    <scope>NUCLEOTIDE SEQUENCE [LARGE SCALE GENOMIC DNA]</scope>
    <source>
        <strain evidence="2 3">LaAM-08-1</strain>
    </source>
</reference>
<dbReference type="EMBL" id="KN838815">
    <property type="protein sequence ID" value="KIJ93968.1"/>
    <property type="molecule type" value="Genomic_DNA"/>
</dbReference>
<dbReference type="Proteomes" id="UP000054477">
    <property type="component" value="Unassembled WGS sequence"/>
</dbReference>
<keyword evidence="3" id="KW-1185">Reference proteome</keyword>
<evidence type="ECO:0000256" key="1">
    <source>
        <dbReference type="SAM" id="Phobius"/>
    </source>
</evidence>
<organism evidence="2 3">
    <name type="scientific">Laccaria amethystina LaAM-08-1</name>
    <dbReference type="NCBI Taxonomy" id="1095629"/>
    <lineage>
        <taxon>Eukaryota</taxon>
        <taxon>Fungi</taxon>
        <taxon>Dikarya</taxon>
        <taxon>Basidiomycota</taxon>
        <taxon>Agaricomycotina</taxon>
        <taxon>Agaricomycetes</taxon>
        <taxon>Agaricomycetidae</taxon>
        <taxon>Agaricales</taxon>
        <taxon>Agaricineae</taxon>
        <taxon>Hydnangiaceae</taxon>
        <taxon>Laccaria</taxon>
    </lineage>
</organism>
<dbReference type="HOGENOM" id="CLU_702204_0_0_1"/>
<dbReference type="InterPro" id="IPR036322">
    <property type="entry name" value="WD40_repeat_dom_sf"/>
</dbReference>
<protein>
    <submittedName>
        <fullName evidence="2">Uncharacterized protein</fullName>
    </submittedName>
</protein>
<keyword evidence="1" id="KW-0472">Membrane</keyword>
<sequence>MQSDIDIVDFTVCGTIINYTLGESITVVRFSPDFKYMAFGDSRGNLEIRSSSGNWRRIRLYQAEAAINTIQWHPLIPRFLVVGSADGAVHHVKFDGHPQGLRDKCESFKVSGFLNDLAINVKGSQLAVICGGRIMLVNNSFNDDKRAIHTVPAQEDLSGEEMAQCHPLLPQQLFFLDDEGTCSLVACNASSIAGFSTNRPSKCIWKIKCREGASIERAAISPQGRFFATTNLIGGVDWYCVREKRLVGTTRCNIGATRVNHPVDIAFLDNSTVVAGHNRGQVVIASCGIASDSDQIFVGGGSRLAQHAKRAFAENSNMLFPIIVKGEDLDTKIWVAHSNKRTIIPRHDRVATKKTLVQVKACLRLVWNEEPAKFRFHIALIVSIVALAIFFAK</sequence>
<dbReference type="SUPFAM" id="SSF50978">
    <property type="entry name" value="WD40 repeat-like"/>
    <property type="match status" value="1"/>
</dbReference>
<evidence type="ECO:0000313" key="3">
    <source>
        <dbReference type="Proteomes" id="UP000054477"/>
    </source>
</evidence>
<feature type="transmembrane region" description="Helical" evidence="1">
    <location>
        <begin position="374"/>
        <end position="392"/>
    </location>
</feature>
<dbReference type="STRING" id="1095629.A0A0C9WYG3"/>
<dbReference type="AlphaFoldDB" id="A0A0C9WYG3"/>
<keyword evidence="1" id="KW-0812">Transmembrane</keyword>
<name>A0A0C9WYG3_9AGAR</name>
<evidence type="ECO:0000313" key="2">
    <source>
        <dbReference type="EMBL" id="KIJ93968.1"/>
    </source>
</evidence>
<proteinExistence type="predicted"/>
<dbReference type="OrthoDB" id="3238562at2759"/>
<gene>
    <name evidence="2" type="ORF">K443DRAFT_12483</name>
</gene>
<dbReference type="InterPro" id="IPR015943">
    <property type="entry name" value="WD40/YVTN_repeat-like_dom_sf"/>
</dbReference>
<keyword evidence="1" id="KW-1133">Transmembrane helix</keyword>
<dbReference type="Gene3D" id="2.130.10.10">
    <property type="entry name" value="YVTN repeat-like/Quinoprotein amine dehydrogenase"/>
    <property type="match status" value="1"/>
</dbReference>